<organism evidence="3 4">
    <name type="scientific">Lentinula detonsa</name>
    <dbReference type="NCBI Taxonomy" id="2804962"/>
    <lineage>
        <taxon>Eukaryota</taxon>
        <taxon>Fungi</taxon>
        <taxon>Dikarya</taxon>
        <taxon>Basidiomycota</taxon>
        <taxon>Agaricomycotina</taxon>
        <taxon>Agaricomycetes</taxon>
        <taxon>Agaricomycetidae</taxon>
        <taxon>Agaricales</taxon>
        <taxon>Marasmiineae</taxon>
        <taxon>Omphalotaceae</taxon>
        <taxon>Lentinula</taxon>
    </lineage>
</organism>
<feature type="chain" id="PRO_5040850337" evidence="2">
    <location>
        <begin position="17"/>
        <end position="179"/>
    </location>
</feature>
<sequence>MRTFLIFLCMSLLSVAYVIPRSEPRHQDLGNSSPQKPEKRPPSSSSATPADRLAAIPSGLMRITISPDNPVQSDVAGAVRNETIEGFITLLLLTNGYPNLRGEEVYWHNHERTEASWTEVRNRPLGFRVEDDRTDKHCHLFCEAMLDVVESVRTQRPVGRIGTPNMDWMDYLLSQVHRS</sequence>
<reference evidence="3 4" key="1">
    <citation type="journal article" date="2023" name="Proc. Natl. Acad. Sci. U.S.A.">
        <title>A global phylogenomic analysis of the shiitake genus Lentinula.</title>
        <authorList>
            <person name="Sierra-Patev S."/>
            <person name="Min B."/>
            <person name="Naranjo-Ortiz M."/>
            <person name="Looney B."/>
            <person name="Konkel Z."/>
            <person name="Slot J.C."/>
            <person name="Sakamoto Y."/>
            <person name="Steenwyk J.L."/>
            <person name="Rokas A."/>
            <person name="Carro J."/>
            <person name="Camarero S."/>
            <person name="Ferreira P."/>
            <person name="Molpeceres G."/>
            <person name="Ruiz-Duenas F.J."/>
            <person name="Serrano A."/>
            <person name="Henrissat B."/>
            <person name="Drula E."/>
            <person name="Hughes K.W."/>
            <person name="Mata J.L."/>
            <person name="Ishikawa N.K."/>
            <person name="Vargas-Isla R."/>
            <person name="Ushijima S."/>
            <person name="Smith C.A."/>
            <person name="Donoghue J."/>
            <person name="Ahrendt S."/>
            <person name="Andreopoulos W."/>
            <person name="He G."/>
            <person name="LaButti K."/>
            <person name="Lipzen A."/>
            <person name="Ng V."/>
            <person name="Riley R."/>
            <person name="Sandor L."/>
            <person name="Barry K."/>
            <person name="Martinez A.T."/>
            <person name="Xiao Y."/>
            <person name="Gibbons J.G."/>
            <person name="Terashima K."/>
            <person name="Grigoriev I.V."/>
            <person name="Hibbett D."/>
        </authorList>
    </citation>
    <scope>NUCLEOTIDE SEQUENCE [LARGE SCALE GENOMIC DNA]</scope>
    <source>
        <strain evidence="3 4">TFB7810</strain>
    </source>
</reference>
<comment type="caution">
    <text evidence="3">The sequence shown here is derived from an EMBL/GenBank/DDBJ whole genome shotgun (WGS) entry which is preliminary data.</text>
</comment>
<proteinExistence type="predicted"/>
<evidence type="ECO:0000256" key="2">
    <source>
        <dbReference type="SAM" id="SignalP"/>
    </source>
</evidence>
<protein>
    <submittedName>
        <fullName evidence="3">Uncharacterized protein</fullName>
    </submittedName>
</protein>
<evidence type="ECO:0000256" key="1">
    <source>
        <dbReference type="SAM" id="MobiDB-lite"/>
    </source>
</evidence>
<gene>
    <name evidence="3" type="ORF">DFH05DRAFT_77909</name>
</gene>
<feature type="region of interest" description="Disordered" evidence="1">
    <location>
        <begin position="25"/>
        <end position="50"/>
    </location>
</feature>
<accession>A0A9W8PAW2</accession>
<dbReference type="Proteomes" id="UP001142393">
    <property type="component" value="Unassembled WGS sequence"/>
</dbReference>
<evidence type="ECO:0000313" key="3">
    <source>
        <dbReference type="EMBL" id="KAJ3750423.1"/>
    </source>
</evidence>
<feature type="signal peptide" evidence="2">
    <location>
        <begin position="1"/>
        <end position="16"/>
    </location>
</feature>
<evidence type="ECO:0000313" key="4">
    <source>
        <dbReference type="Proteomes" id="UP001142393"/>
    </source>
</evidence>
<dbReference type="AlphaFoldDB" id="A0A9W8PAW2"/>
<name>A0A9W8PAW2_9AGAR</name>
<keyword evidence="4" id="KW-1185">Reference proteome</keyword>
<dbReference type="EMBL" id="JANVFU010000001">
    <property type="protein sequence ID" value="KAJ3750423.1"/>
    <property type="molecule type" value="Genomic_DNA"/>
</dbReference>
<keyword evidence="2" id="KW-0732">Signal</keyword>